<dbReference type="GO" id="GO:0006950">
    <property type="term" value="P:response to stress"/>
    <property type="evidence" value="ECO:0007669"/>
    <property type="project" value="TreeGrafter"/>
</dbReference>
<dbReference type="RefSeq" id="WP_284232486.1">
    <property type="nucleotide sequence ID" value="NZ_BSUL01000001.1"/>
</dbReference>
<evidence type="ECO:0000313" key="3">
    <source>
        <dbReference type="Proteomes" id="UP001157160"/>
    </source>
</evidence>
<sequence>MRPPPRLADVRERLGLSAAATTEMIDRLERRGHVRRIRQDDDQRVVRVAMTETTRQTISSRLAPMLRDVGVVLSELDEGTGLRMAKTLERVAAAYLAFDPQPDRPGNEEGA</sequence>
<reference evidence="2 3" key="1">
    <citation type="journal article" date="2014" name="Int. J. Syst. Evol. Microbiol.">
        <title>Complete genome sequence of Corynebacterium casei LMG S-19264T (=DSM 44701T), isolated from a smear-ripened cheese.</title>
        <authorList>
            <consortium name="US DOE Joint Genome Institute (JGI-PGF)"/>
            <person name="Walter F."/>
            <person name="Albersmeier A."/>
            <person name="Kalinowski J."/>
            <person name="Ruckert C."/>
        </authorList>
    </citation>
    <scope>NUCLEOTIDE SEQUENCE [LARGE SCALE GENOMIC DNA]</scope>
    <source>
        <strain evidence="2 3">NBRC 112289</strain>
    </source>
</reference>
<dbReference type="GO" id="GO:0003700">
    <property type="term" value="F:DNA-binding transcription factor activity"/>
    <property type="evidence" value="ECO:0007669"/>
    <property type="project" value="InterPro"/>
</dbReference>
<organism evidence="2 3">
    <name type="scientific">Arenivirga flava</name>
    <dbReference type="NCBI Taxonomy" id="1930060"/>
    <lineage>
        <taxon>Bacteria</taxon>
        <taxon>Bacillati</taxon>
        <taxon>Actinomycetota</taxon>
        <taxon>Actinomycetes</taxon>
        <taxon>Micrococcales</taxon>
        <taxon>Microbacteriaceae</taxon>
        <taxon>Arenivirga</taxon>
    </lineage>
</organism>
<feature type="domain" description="HTH marR-type" evidence="1">
    <location>
        <begin position="1"/>
        <end position="93"/>
    </location>
</feature>
<dbReference type="PANTHER" id="PTHR33164:SF43">
    <property type="entry name" value="HTH-TYPE TRANSCRIPTIONAL REPRESSOR YETL"/>
    <property type="match status" value="1"/>
</dbReference>
<dbReference type="Gene3D" id="1.10.10.10">
    <property type="entry name" value="Winged helix-like DNA-binding domain superfamily/Winged helix DNA-binding domain"/>
    <property type="match status" value="1"/>
</dbReference>
<dbReference type="EMBL" id="BSUL01000001">
    <property type="protein sequence ID" value="GMA28884.1"/>
    <property type="molecule type" value="Genomic_DNA"/>
</dbReference>
<evidence type="ECO:0000313" key="2">
    <source>
        <dbReference type="EMBL" id="GMA28884.1"/>
    </source>
</evidence>
<dbReference type="AlphaFoldDB" id="A0AA37UES1"/>
<comment type="caution">
    <text evidence="2">The sequence shown here is derived from an EMBL/GenBank/DDBJ whole genome shotgun (WGS) entry which is preliminary data.</text>
</comment>
<proteinExistence type="predicted"/>
<dbReference type="InterPro" id="IPR036390">
    <property type="entry name" value="WH_DNA-bd_sf"/>
</dbReference>
<keyword evidence="3" id="KW-1185">Reference proteome</keyword>
<dbReference type="Proteomes" id="UP001157160">
    <property type="component" value="Unassembled WGS sequence"/>
</dbReference>
<dbReference type="PANTHER" id="PTHR33164">
    <property type="entry name" value="TRANSCRIPTIONAL REGULATOR, MARR FAMILY"/>
    <property type="match status" value="1"/>
</dbReference>
<dbReference type="InterPro" id="IPR039422">
    <property type="entry name" value="MarR/SlyA-like"/>
</dbReference>
<accession>A0AA37UES1</accession>
<dbReference type="SUPFAM" id="SSF46785">
    <property type="entry name" value="Winged helix' DNA-binding domain"/>
    <property type="match status" value="1"/>
</dbReference>
<gene>
    <name evidence="2" type="ORF">GCM10025874_21370</name>
</gene>
<dbReference type="InterPro" id="IPR036388">
    <property type="entry name" value="WH-like_DNA-bd_sf"/>
</dbReference>
<name>A0AA37UES1_9MICO</name>
<dbReference type="PROSITE" id="PS50995">
    <property type="entry name" value="HTH_MARR_2"/>
    <property type="match status" value="1"/>
</dbReference>
<evidence type="ECO:0000259" key="1">
    <source>
        <dbReference type="PROSITE" id="PS50995"/>
    </source>
</evidence>
<protein>
    <recommendedName>
        <fullName evidence="1">HTH marR-type domain-containing protein</fullName>
    </recommendedName>
</protein>
<dbReference type="InterPro" id="IPR000835">
    <property type="entry name" value="HTH_MarR-typ"/>
</dbReference>
<dbReference type="Pfam" id="PF01047">
    <property type="entry name" value="MarR"/>
    <property type="match status" value="1"/>
</dbReference>